<accession>A0A7G9REU1</accession>
<evidence type="ECO:0000259" key="1">
    <source>
        <dbReference type="Pfam" id="PF01738"/>
    </source>
</evidence>
<evidence type="ECO:0000313" key="2">
    <source>
        <dbReference type="EMBL" id="QNN54116.1"/>
    </source>
</evidence>
<keyword evidence="3" id="KW-1185">Reference proteome</keyword>
<dbReference type="RefSeq" id="WP_187579956.1">
    <property type="nucleotide sequence ID" value="NZ_CP060713.1"/>
</dbReference>
<dbReference type="PANTHER" id="PTHR46623">
    <property type="entry name" value="CARBOXYMETHYLENEBUTENOLIDASE-RELATED"/>
    <property type="match status" value="1"/>
</dbReference>
<keyword evidence="2" id="KW-0378">Hydrolase</keyword>
<dbReference type="Gene3D" id="3.40.50.1820">
    <property type="entry name" value="alpha/beta hydrolase"/>
    <property type="match status" value="1"/>
</dbReference>
<name>A0A7G9REU1_9ACTN</name>
<dbReference type="PANTHER" id="PTHR46623:SF10">
    <property type="entry name" value="CARBOXYMETHYLENEBUTENOLIDASE HOMOLOG"/>
    <property type="match status" value="1"/>
</dbReference>
<dbReference type="Pfam" id="PF01738">
    <property type="entry name" value="DLH"/>
    <property type="match status" value="1"/>
</dbReference>
<reference evidence="2 3" key="1">
    <citation type="submission" date="2020-08" db="EMBL/GenBank/DDBJ databases">
        <title>Genome sequence of Nocardioides mesophilus KACC 16243T.</title>
        <authorList>
            <person name="Hyun D.-W."/>
            <person name="Bae J.-W."/>
        </authorList>
    </citation>
    <scope>NUCLEOTIDE SEQUENCE [LARGE SCALE GENOMIC DNA]</scope>
    <source>
        <strain evidence="2 3">KACC 16243</strain>
    </source>
</reference>
<sequence length="252" mass="26563">MSVVTTTIEVPTPDGAADALLAAPTDGGPHPGVLLYMDAFGLRPRIEEMAARLAGEGYVVLAPNVFYRSGRAPVVELGDLTSPEGRHAMFEQLGPLMAALTPDLAMRDARAYLAALEADERVSDGPVGTVGYCMGGALALRTAAEAPDRVAAAASFHGGRLATDAPDSPHRSFGRIAGEVYVGHADHDGSMPPEQQQLVAKTLADAGVDHRAELYEGAQHGFTMADTAAYDPAATERHWERLSDLFRRCLAG</sequence>
<protein>
    <submittedName>
        <fullName evidence="2">Dienelactone hydrolase family protein</fullName>
    </submittedName>
</protein>
<dbReference type="InterPro" id="IPR029058">
    <property type="entry name" value="AB_hydrolase_fold"/>
</dbReference>
<feature type="domain" description="Dienelactone hydrolase" evidence="1">
    <location>
        <begin position="18"/>
        <end position="249"/>
    </location>
</feature>
<proteinExistence type="predicted"/>
<dbReference type="EMBL" id="CP060713">
    <property type="protein sequence ID" value="QNN54116.1"/>
    <property type="molecule type" value="Genomic_DNA"/>
</dbReference>
<dbReference type="InterPro" id="IPR051049">
    <property type="entry name" value="Dienelactone_hydrolase-like"/>
</dbReference>
<dbReference type="KEGG" id="nmes:H9L09_07015"/>
<dbReference type="InterPro" id="IPR002925">
    <property type="entry name" value="Dienelactn_hydro"/>
</dbReference>
<evidence type="ECO:0000313" key="3">
    <source>
        <dbReference type="Proteomes" id="UP000515947"/>
    </source>
</evidence>
<gene>
    <name evidence="2" type="ORF">H9L09_07015</name>
</gene>
<organism evidence="2 3">
    <name type="scientific">Nocardioides mesophilus</name>
    <dbReference type="NCBI Taxonomy" id="433659"/>
    <lineage>
        <taxon>Bacteria</taxon>
        <taxon>Bacillati</taxon>
        <taxon>Actinomycetota</taxon>
        <taxon>Actinomycetes</taxon>
        <taxon>Propionibacteriales</taxon>
        <taxon>Nocardioidaceae</taxon>
        <taxon>Nocardioides</taxon>
    </lineage>
</organism>
<dbReference type="GO" id="GO:0016787">
    <property type="term" value="F:hydrolase activity"/>
    <property type="evidence" value="ECO:0007669"/>
    <property type="project" value="UniProtKB-KW"/>
</dbReference>
<dbReference type="AlphaFoldDB" id="A0A7G9REU1"/>
<dbReference type="Proteomes" id="UP000515947">
    <property type="component" value="Chromosome"/>
</dbReference>
<dbReference type="SUPFAM" id="SSF53474">
    <property type="entry name" value="alpha/beta-Hydrolases"/>
    <property type="match status" value="1"/>
</dbReference>